<evidence type="ECO:0000256" key="9">
    <source>
        <dbReference type="PIRSR" id="PIRSR001589-1"/>
    </source>
</evidence>
<dbReference type="GO" id="GO:0005829">
    <property type="term" value="C:cytosol"/>
    <property type="evidence" value="ECO:0007669"/>
    <property type="project" value="TreeGrafter"/>
</dbReference>
<dbReference type="InterPro" id="IPR017932">
    <property type="entry name" value="GATase_2_dom"/>
</dbReference>
<dbReference type="InterPro" id="IPR051786">
    <property type="entry name" value="ASN_synthetase/amidase"/>
</dbReference>
<dbReference type="InterPro" id="IPR001962">
    <property type="entry name" value="Asn_synthase"/>
</dbReference>
<name>A0A124I0R9_9ACTN</name>
<feature type="binding site" evidence="10">
    <location>
        <position position="99"/>
    </location>
    <ligand>
        <name>L-glutamine</name>
        <dbReference type="ChEBI" id="CHEBI:58359"/>
    </ligand>
</feature>
<dbReference type="SUPFAM" id="SSF56235">
    <property type="entry name" value="N-terminal nucleophile aminohydrolases (Ntn hydrolases)"/>
    <property type="match status" value="1"/>
</dbReference>
<evidence type="ECO:0000313" key="14">
    <source>
        <dbReference type="Proteomes" id="UP000052982"/>
    </source>
</evidence>
<feature type="site" description="Important for beta-aspartyl-AMP intermediate formation" evidence="11">
    <location>
        <position position="367"/>
    </location>
</feature>
<keyword evidence="5 10" id="KW-0067">ATP-binding</keyword>
<dbReference type="Pfam" id="PF00733">
    <property type="entry name" value="Asn_synthase"/>
    <property type="match status" value="1"/>
</dbReference>
<evidence type="ECO:0000256" key="4">
    <source>
        <dbReference type="ARBA" id="ARBA00022741"/>
    </source>
</evidence>
<keyword evidence="14" id="KW-1185">Reference proteome</keyword>
<gene>
    <name evidence="13" type="ORF">AQJ64_43085</name>
</gene>
<dbReference type="Pfam" id="PF13537">
    <property type="entry name" value="GATase_7"/>
    <property type="match status" value="1"/>
</dbReference>
<dbReference type="NCBIfam" id="TIGR01536">
    <property type="entry name" value="asn_synth_AEB"/>
    <property type="match status" value="1"/>
</dbReference>
<proteinExistence type="inferred from homology"/>
<keyword evidence="7 9" id="KW-0315">Glutamine amidotransferase</keyword>
<keyword evidence="6 9" id="KW-0061">Asparagine biosynthesis</keyword>
<evidence type="ECO:0000313" key="13">
    <source>
        <dbReference type="EMBL" id="KUN75286.1"/>
    </source>
</evidence>
<evidence type="ECO:0000256" key="6">
    <source>
        <dbReference type="ARBA" id="ARBA00022888"/>
    </source>
</evidence>
<dbReference type="PANTHER" id="PTHR43284:SF1">
    <property type="entry name" value="ASPARAGINE SYNTHETASE"/>
    <property type="match status" value="1"/>
</dbReference>
<dbReference type="CDD" id="cd00712">
    <property type="entry name" value="AsnB"/>
    <property type="match status" value="1"/>
</dbReference>
<dbReference type="Gene3D" id="3.60.20.10">
    <property type="entry name" value="Glutamine Phosphoribosylpyrophosphate, subunit 1, domain 1"/>
    <property type="match status" value="1"/>
</dbReference>
<keyword evidence="9" id="KW-0028">Amino-acid biosynthesis</keyword>
<dbReference type="EMBL" id="LMWW01000086">
    <property type="protein sequence ID" value="KUN75286.1"/>
    <property type="molecule type" value="Genomic_DNA"/>
</dbReference>
<dbReference type="PANTHER" id="PTHR43284">
    <property type="entry name" value="ASPARAGINE SYNTHETASE (GLUTAMINE-HYDROLYZING)"/>
    <property type="match status" value="1"/>
</dbReference>
<accession>A0A124I0R9</accession>
<protein>
    <recommendedName>
        <fullName evidence="3">asparagine synthase (glutamine-hydrolyzing)</fullName>
        <ecNumber evidence="3">6.3.5.4</ecNumber>
    </recommendedName>
</protein>
<evidence type="ECO:0000256" key="7">
    <source>
        <dbReference type="ARBA" id="ARBA00022962"/>
    </source>
</evidence>
<dbReference type="PIRSF" id="PIRSF001589">
    <property type="entry name" value="Asn_synthetase_glu-h"/>
    <property type="match status" value="1"/>
</dbReference>
<dbReference type="CDD" id="cd01991">
    <property type="entry name" value="Asn_synthase_B_C"/>
    <property type="match status" value="1"/>
</dbReference>
<dbReference type="InterPro" id="IPR033738">
    <property type="entry name" value="AsnB_N"/>
</dbReference>
<dbReference type="GO" id="GO:0006529">
    <property type="term" value="P:asparagine biosynthetic process"/>
    <property type="evidence" value="ECO:0007669"/>
    <property type="project" value="UniProtKB-KW"/>
</dbReference>
<evidence type="ECO:0000256" key="2">
    <source>
        <dbReference type="ARBA" id="ARBA00005752"/>
    </source>
</evidence>
<keyword evidence="4 10" id="KW-0547">Nucleotide-binding</keyword>
<reference evidence="13 14" key="1">
    <citation type="submission" date="2015-10" db="EMBL/GenBank/DDBJ databases">
        <title>Draft genome sequence of Streptomyces griseoruber DSM 40281, type strain for the species Streptomyces griseoruber.</title>
        <authorList>
            <person name="Ruckert C."/>
            <person name="Winkler A."/>
            <person name="Kalinowski J."/>
            <person name="Kampfer P."/>
            <person name="Glaeser S."/>
        </authorList>
    </citation>
    <scope>NUCLEOTIDE SEQUENCE [LARGE SCALE GENOMIC DNA]</scope>
    <source>
        <strain evidence="13 14">DSM 40281</strain>
    </source>
</reference>
<dbReference type="InterPro" id="IPR006426">
    <property type="entry name" value="Asn_synth_AEB"/>
</dbReference>
<dbReference type="GO" id="GO:0005524">
    <property type="term" value="F:ATP binding"/>
    <property type="evidence" value="ECO:0007669"/>
    <property type="project" value="UniProtKB-KW"/>
</dbReference>
<evidence type="ECO:0000256" key="1">
    <source>
        <dbReference type="ARBA" id="ARBA00005187"/>
    </source>
</evidence>
<comment type="similarity">
    <text evidence="2">Belongs to the asparagine synthetase family.</text>
</comment>
<dbReference type="Proteomes" id="UP000052982">
    <property type="component" value="Unassembled WGS sequence"/>
</dbReference>
<dbReference type="InterPro" id="IPR029055">
    <property type="entry name" value="Ntn_hydrolases_N"/>
</dbReference>
<dbReference type="OrthoDB" id="9763290at2"/>
<organism evidence="13 14">
    <name type="scientific">Streptomyces griseoruber</name>
    <dbReference type="NCBI Taxonomy" id="1943"/>
    <lineage>
        <taxon>Bacteria</taxon>
        <taxon>Bacillati</taxon>
        <taxon>Actinomycetota</taxon>
        <taxon>Actinomycetes</taxon>
        <taxon>Kitasatosporales</taxon>
        <taxon>Streptomycetaceae</taxon>
        <taxon>Streptomyces</taxon>
    </lineage>
</organism>
<dbReference type="SUPFAM" id="SSF52402">
    <property type="entry name" value="Adenine nucleotide alpha hydrolases-like"/>
    <property type="match status" value="1"/>
</dbReference>
<evidence type="ECO:0000259" key="12">
    <source>
        <dbReference type="PROSITE" id="PS51278"/>
    </source>
</evidence>
<dbReference type="EC" id="6.3.5.4" evidence="3"/>
<dbReference type="RefSeq" id="WP_055635929.1">
    <property type="nucleotide sequence ID" value="NZ_JBIRRP010000005.1"/>
</dbReference>
<comment type="catalytic activity">
    <reaction evidence="8">
        <text>L-aspartate + L-glutamine + ATP + H2O = L-asparagine + L-glutamate + AMP + diphosphate + H(+)</text>
        <dbReference type="Rhea" id="RHEA:12228"/>
        <dbReference type="ChEBI" id="CHEBI:15377"/>
        <dbReference type="ChEBI" id="CHEBI:15378"/>
        <dbReference type="ChEBI" id="CHEBI:29985"/>
        <dbReference type="ChEBI" id="CHEBI:29991"/>
        <dbReference type="ChEBI" id="CHEBI:30616"/>
        <dbReference type="ChEBI" id="CHEBI:33019"/>
        <dbReference type="ChEBI" id="CHEBI:58048"/>
        <dbReference type="ChEBI" id="CHEBI:58359"/>
        <dbReference type="ChEBI" id="CHEBI:456215"/>
        <dbReference type="EC" id="6.3.5.4"/>
    </reaction>
</comment>
<evidence type="ECO:0000256" key="8">
    <source>
        <dbReference type="ARBA" id="ARBA00048741"/>
    </source>
</evidence>
<evidence type="ECO:0000256" key="5">
    <source>
        <dbReference type="ARBA" id="ARBA00022840"/>
    </source>
</evidence>
<dbReference type="Gene3D" id="3.40.50.620">
    <property type="entry name" value="HUPs"/>
    <property type="match status" value="1"/>
</dbReference>
<feature type="active site" description="For GATase activity" evidence="9">
    <location>
        <position position="2"/>
    </location>
</feature>
<dbReference type="InterPro" id="IPR014729">
    <property type="entry name" value="Rossmann-like_a/b/a_fold"/>
</dbReference>
<evidence type="ECO:0000256" key="10">
    <source>
        <dbReference type="PIRSR" id="PIRSR001589-2"/>
    </source>
</evidence>
<dbReference type="STRING" id="1943.AQJ64_43085"/>
<feature type="domain" description="Glutamine amidotransferase type-2" evidence="12">
    <location>
        <begin position="2"/>
        <end position="215"/>
    </location>
</feature>
<sequence length="609" mass="66696">MCRIYGTFNARTAHRELRTVAALLHHGGPDAQSFMAGTEATHPEWALGNNRLSIMDPEGGDQPYHLDGVTVVFNGELYNHDELRDRLTRHGFTFTDRCDGSVLPALYHLYGDRFPEHLDGMYSVAVMDLRDEPRLVIATDESGMKPLYHTWDSATGRFRFSSEIPALLAFTGVTAHEDPFGLDAYLTLKTPFGERTMFEGIDVLPPAATLVVTREQGPRLHVRTASRSPEPHDRTLDETGAELRALLTREVSRLLVADAPVAAITSGGLDSSLVTALAARAHSGLHSFNIAYTGDWPFDERVYAAEVARAAGTVHHQVEIDPASFPELLSDVVWHLGQPNADPITLSTFSLFRAVRDAGFKVALTGDAADELFGGYARMTQAVTAPCGPGWVDTYLDHLAAVPAALRSRLYTDSYAAALADRGPALPEDLLGTLRHGAGTRLQRVCAVEQRYRLPAYHLRRVDHLSMASSVEVRLPFCQPSVVRYATTLADEHRITRGGVKRALYAAAAGLVPDSVLNRPKQPFTLPITAMLQPGSALWDLARDSLAPARLRADGRLRAEAVEGLFAEQAARPCDQVSLALWSLMTHQMWREQFFGASAVLAPAPQEAR</sequence>
<evidence type="ECO:0000256" key="3">
    <source>
        <dbReference type="ARBA" id="ARBA00012737"/>
    </source>
</evidence>
<feature type="binding site" evidence="10">
    <location>
        <position position="290"/>
    </location>
    <ligand>
        <name>ATP</name>
        <dbReference type="ChEBI" id="CHEBI:30616"/>
    </ligand>
</feature>
<evidence type="ECO:0000256" key="11">
    <source>
        <dbReference type="PIRSR" id="PIRSR001589-3"/>
    </source>
</evidence>
<comment type="pathway">
    <text evidence="1">Amino-acid biosynthesis; L-asparagine biosynthesis; L-asparagine from L-aspartate (L-Gln route): step 1/1.</text>
</comment>
<dbReference type="PROSITE" id="PS51278">
    <property type="entry name" value="GATASE_TYPE_2"/>
    <property type="match status" value="1"/>
</dbReference>
<dbReference type="AlphaFoldDB" id="A0A124I0R9"/>
<comment type="caution">
    <text evidence="13">The sequence shown here is derived from an EMBL/GenBank/DDBJ whole genome shotgun (WGS) entry which is preliminary data.</text>
</comment>
<dbReference type="GO" id="GO:0004066">
    <property type="term" value="F:asparagine synthase (glutamine-hydrolyzing) activity"/>
    <property type="evidence" value="ECO:0007669"/>
    <property type="project" value="UniProtKB-EC"/>
</dbReference>